<dbReference type="Gene3D" id="3.40.50.1000">
    <property type="entry name" value="HAD superfamily/HAD-like"/>
    <property type="match status" value="1"/>
</dbReference>
<protein>
    <submittedName>
        <fullName evidence="1">HAD superfamily hydrolase (TIGR01549 family)</fullName>
    </submittedName>
</protein>
<dbReference type="AlphaFoldDB" id="A0A4R1N2I0"/>
<reference evidence="1 2" key="1">
    <citation type="submission" date="2019-03" db="EMBL/GenBank/DDBJ databases">
        <title>Genomic Encyclopedia of Archaeal and Bacterial Type Strains, Phase II (KMG-II): from individual species to whole genera.</title>
        <authorList>
            <person name="Goeker M."/>
        </authorList>
    </citation>
    <scope>NUCLEOTIDE SEQUENCE [LARGE SCALE GENOMIC DNA]</scope>
    <source>
        <strain evidence="1 2">DSM 26433</strain>
    </source>
</reference>
<dbReference type="Proteomes" id="UP000295673">
    <property type="component" value="Unassembled WGS sequence"/>
</dbReference>
<dbReference type="InterPro" id="IPR023214">
    <property type="entry name" value="HAD_sf"/>
</dbReference>
<accession>A0A4R1N2I0</accession>
<dbReference type="EMBL" id="SMGR01000003">
    <property type="protein sequence ID" value="TCL00600.1"/>
    <property type="molecule type" value="Genomic_DNA"/>
</dbReference>
<comment type="caution">
    <text evidence="1">The sequence shown here is derived from an EMBL/GenBank/DDBJ whole genome shotgun (WGS) entry which is preliminary data.</text>
</comment>
<sequence length="652" mass="73524">MAKETDVNFENFKIVSFDIFDTLLHRKVLAPVDVFELVQYRAFEDTRSLLCHNLLSDFAETRRTAEVNARQRRIAEFGGEGEVTLAEIYHQWVSDTSSPTDIANWLKGLELDCEARLLYASVQGKSLYNAARAAGCEILFVSDMYLPPEFVRDRLVSAGFDEDSSYPLYISGEVRLSKHNGTLFSEIARRENLEIGTHWLHVGDNLHSDVINARKAGLTAFHATWANIVNLPTNRRARGSGNAIHSLMEALSEPHAIERMPKDALERIAYQVWGPMLFGFTCWLIAHFRNTGIQHVVFVARDGWLMAKLFKLCVKKVPDVNFTHDYFHMSRKTGFKTGVRDWHPERVWFYFSGKNESTANRVFSAAGLKAEDYLEDLKRVGIVDINTALTPAQKPKAAKALNAAYMDVLKKNAGMRQLFAKFYDDALTEHSRVALVDIGWVGNIQRCFLHSLSDPTASQRVFGYYLGLHRDCKGLNSELGMQMQGWFNSSEKYDEFNDALLTGGVELLEFILTAPHGSTIDLKASNHGIEPVLEVQTEEELEHQATAKRAQSGVMKFVEDYAFLLDWFSPDTLANPAWAEAFLSLAKDPDDEALHCLAGITHSDGPGTNDVRLELAPKLSGREATDIKRWAAARESSFWKSAFDKRNPKPDK</sequence>
<evidence type="ECO:0000313" key="1">
    <source>
        <dbReference type="EMBL" id="TCL00600.1"/>
    </source>
</evidence>
<dbReference type="Gene3D" id="1.10.150.400">
    <property type="match status" value="1"/>
</dbReference>
<name>A0A4R1N2I0_9RHOB</name>
<dbReference type="SUPFAM" id="SSF56784">
    <property type="entry name" value="HAD-like"/>
    <property type="match status" value="1"/>
</dbReference>
<dbReference type="GO" id="GO:0016787">
    <property type="term" value="F:hydrolase activity"/>
    <property type="evidence" value="ECO:0007669"/>
    <property type="project" value="UniProtKB-KW"/>
</dbReference>
<dbReference type="RefSeq" id="WP_132861365.1">
    <property type="nucleotide sequence ID" value="NZ_SMGR01000003.1"/>
</dbReference>
<organism evidence="1 2">
    <name type="scientific">Shimia isoporae</name>
    <dbReference type="NCBI Taxonomy" id="647720"/>
    <lineage>
        <taxon>Bacteria</taxon>
        <taxon>Pseudomonadati</taxon>
        <taxon>Pseudomonadota</taxon>
        <taxon>Alphaproteobacteria</taxon>
        <taxon>Rhodobacterales</taxon>
        <taxon>Roseobacteraceae</taxon>
    </lineage>
</organism>
<gene>
    <name evidence="1" type="ORF">BXY66_3244</name>
</gene>
<evidence type="ECO:0000313" key="2">
    <source>
        <dbReference type="Proteomes" id="UP000295673"/>
    </source>
</evidence>
<proteinExistence type="predicted"/>
<keyword evidence="2" id="KW-1185">Reference proteome</keyword>
<dbReference type="InterPro" id="IPR036412">
    <property type="entry name" value="HAD-like_sf"/>
</dbReference>
<keyword evidence="1" id="KW-0378">Hydrolase</keyword>
<dbReference type="OrthoDB" id="8335209at2"/>